<dbReference type="KEGG" id="naj:B1756_06125"/>
<feature type="region of interest" description="Disordered" evidence="1">
    <location>
        <begin position="1"/>
        <end position="50"/>
    </location>
</feature>
<reference evidence="4" key="1">
    <citation type="submission" date="2017-02" db="EMBL/GenBank/DDBJ databases">
        <title>Natronthermophilus aegyptiacus gen. nov.,sp. nov., an aerobic, extremely halophilic alkalithermophilic archaeon isolated from the athalassohaline Wadi An Natrun, Egypt.</title>
        <authorList>
            <person name="Zhao B."/>
        </authorList>
    </citation>
    <scope>NUCLEOTIDE SEQUENCE [LARGE SCALE GENOMIC DNA]</scope>
    <source>
        <strain evidence="4">JW/NM-HA 15</strain>
    </source>
</reference>
<protein>
    <recommendedName>
        <fullName evidence="2">DUF7511 domain-containing protein</fullName>
    </recommendedName>
</protein>
<dbReference type="EMBL" id="CP019893">
    <property type="protein sequence ID" value="ARS89366.1"/>
    <property type="molecule type" value="Genomic_DNA"/>
</dbReference>
<proteinExistence type="predicted"/>
<evidence type="ECO:0000259" key="2">
    <source>
        <dbReference type="Pfam" id="PF24351"/>
    </source>
</evidence>
<feature type="compositionally biased region" description="Basic and acidic residues" evidence="1">
    <location>
        <begin position="1"/>
        <end position="25"/>
    </location>
</feature>
<feature type="domain" description="DUF7511" evidence="2">
    <location>
        <begin position="45"/>
        <end position="88"/>
    </location>
</feature>
<accession>A0A2Z2HQE3</accession>
<dbReference type="Pfam" id="PF24351">
    <property type="entry name" value="DUF7511"/>
    <property type="match status" value="1"/>
</dbReference>
<dbReference type="OrthoDB" id="190609at2157"/>
<sequence>MTHDVSDHDGGDGRHRDADDRDDAAARTADTGMDSSSPGPSPCDEAYVERRDYRPDTCTIYSSVTARTAREQWIRAWGDAFVSREQMR</sequence>
<name>A0A2Z2HQE3_9EURY</name>
<evidence type="ECO:0000313" key="3">
    <source>
        <dbReference type="EMBL" id="ARS89366.1"/>
    </source>
</evidence>
<dbReference type="Proteomes" id="UP000250088">
    <property type="component" value="Chromosome"/>
</dbReference>
<keyword evidence="4" id="KW-1185">Reference proteome</keyword>
<dbReference type="AlphaFoldDB" id="A0A2Z2HQE3"/>
<gene>
    <name evidence="3" type="ORF">B1756_06125</name>
</gene>
<evidence type="ECO:0000256" key="1">
    <source>
        <dbReference type="SAM" id="MobiDB-lite"/>
    </source>
</evidence>
<organism evidence="3 4">
    <name type="scientific">Natrarchaeobaculum aegyptiacum</name>
    <dbReference type="NCBI Taxonomy" id="745377"/>
    <lineage>
        <taxon>Archaea</taxon>
        <taxon>Methanobacteriati</taxon>
        <taxon>Methanobacteriota</taxon>
        <taxon>Stenosarchaea group</taxon>
        <taxon>Halobacteria</taxon>
        <taxon>Halobacteriales</taxon>
        <taxon>Natrialbaceae</taxon>
        <taxon>Natrarchaeobaculum</taxon>
    </lineage>
</organism>
<dbReference type="InterPro" id="IPR055933">
    <property type="entry name" value="DUF7511"/>
</dbReference>
<evidence type="ECO:0000313" key="4">
    <source>
        <dbReference type="Proteomes" id="UP000250088"/>
    </source>
</evidence>